<dbReference type="Proteomes" id="UP000054988">
    <property type="component" value="Unassembled WGS sequence"/>
</dbReference>
<evidence type="ECO:0008006" key="4">
    <source>
        <dbReference type="Google" id="ProtNLM"/>
    </source>
</evidence>
<proteinExistence type="predicted"/>
<feature type="chain" id="PRO_5006902329" description="Glycoside hydrolase family 39 protein" evidence="1">
    <location>
        <begin position="22"/>
        <end position="456"/>
    </location>
</feature>
<sequence>MAARLFSVLLSALTFAQICTGGPILPRQTASQITRIDLAADTGNSVHRASGMLYGVPNYGGQIPSSFYTDMGFNYLSAGGAQHPNGEGWARDGYTSSLANYRTAKQYGAGFILKMSDLWGADGQSISQWPGDNGNWTEFDRFLTQLVSDLKANSMTDLKLLIWNEPDFSIFWARSQDQYEDMWSHAVRFLRSNLAGVPIAGPSMAFRPATSNTWWTRFLQKVKNDDTAPDVYTWHLEGDTNDATNDLQFSHDNMVNMLNSYDLNVGEFVVDEYGNQDEQQPSGAAWWIANFERWNMNGLRGNWVEGAQLHDFLASLLGKPDVNSWGATGYYGNGEYQVYKYYASTMKGHRVATTQSTDKKMDCYAVVDTNRVRVLVGGRRVTGTYQLSIDNLSAIGLPTSGTVSVHTLEFAYNGRYGRVDGPKDLGYVSHSYSGNTLSFPIYQTSTTTTWAFEFDY</sequence>
<feature type="signal peptide" evidence="1">
    <location>
        <begin position="1"/>
        <end position="21"/>
    </location>
</feature>
<accession>A0A0W0G5C7</accession>
<keyword evidence="1" id="KW-0732">Signal</keyword>
<evidence type="ECO:0000313" key="3">
    <source>
        <dbReference type="Proteomes" id="UP000054988"/>
    </source>
</evidence>
<dbReference type="AlphaFoldDB" id="A0A0W0G5C7"/>
<evidence type="ECO:0000256" key="1">
    <source>
        <dbReference type="SAM" id="SignalP"/>
    </source>
</evidence>
<gene>
    <name evidence="2" type="ORF">WG66_3648</name>
</gene>
<reference evidence="2 3" key="1">
    <citation type="submission" date="2015-12" db="EMBL/GenBank/DDBJ databases">
        <title>Draft genome sequence of Moniliophthora roreri, the causal agent of frosty pod rot of cacao.</title>
        <authorList>
            <person name="Aime M.C."/>
            <person name="Diaz-Valderrama J.R."/>
            <person name="Kijpornyongpan T."/>
            <person name="Phillips-Mora W."/>
        </authorList>
    </citation>
    <scope>NUCLEOTIDE SEQUENCE [LARGE SCALE GENOMIC DNA]</scope>
    <source>
        <strain evidence="2 3">MCA 2952</strain>
    </source>
</reference>
<comment type="caution">
    <text evidence="2">The sequence shown here is derived from an EMBL/GenBank/DDBJ whole genome shotgun (WGS) entry which is preliminary data.</text>
</comment>
<protein>
    <recommendedName>
        <fullName evidence="4">Glycoside hydrolase family 39 protein</fullName>
    </recommendedName>
</protein>
<dbReference type="EMBL" id="LATX01001079">
    <property type="protein sequence ID" value="KTB43769.1"/>
    <property type="molecule type" value="Genomic_DNA"/>
</dbReference>
<organism evidence="2 3">
    <name type="scientific">Moniliophthora roreri</name>
    <name type="common">Frosty pod rot fungus</name>
    <name type="synonym">Monilia roreri</name>
    <dbReference type="NCBI Taxonomy" id="221103"/>
    <lineage>
        <taxon>Eukaryota</taxon>
        <taxon>Fungi</taxon>
        <taxon>Dikarya</taxon>
        <taxon>Basidiomycota</taxon>
        <taxon>Agaricomycotina</taxon>
        <taxon>Agaricomycetes</taxon>
        <taxon>Agaricomycetidae</taxon>
        <taxon>Agaricales</taxon>
        <taxon>Marasmiineae</taxon>
        <taxon>Marasmiaceae</taxon>
        <taxon>Moniliophthora</taxon>
    </lineage>
</organism>
<dbReference type="SUPFAM" id="SSF51445">
    <property type="entry name" value="(Trans)glycosidases"/>
    <property type="match status" value="1"/>
</dbReference>
<dbReference type="Gene3D" id="3.20.20.80">
    <property type="entry name" value="Glycosidases"/>
    <property type="match status" value="1"/>
</dbReference>
<name>A0A0W0G5C7_MONRR</name>
<evidence type="ECO:0000313" key="2">
    <source>
        <dbReference type="EMBL" id="KTB43769.1"/>
    </source>
</evidence>
<dbReference type="InterPro" id="IPR017853">
    <property type="entry name" value="GH"/>
</dbReference>